<evidence type="ECO:0000256" key="9">
    <source>
        <dbReference type="HAMAP-Rule" id="MF_00772"/>
    </source>
</evidence>
<comment type="function">
    <text evidence="9">Involved in the cellular defense against the biological effects of O6-methylguanine (O6-MeG) and O4-methylthymine (O4-MeT) in DNA. Repairs the methylated nucleobase in DNA by stoichiometrically transferring the methyl group to a cysteine residue in the enzyme. This is a suicide reaction: the enzyme is irreversibly inactivated.</text>
</comment>
<organism evidence="12 13">
    <name type="scientific">Neiella marina</name>
    <dbReference type="NCBI Taxonomy" id="508461"/>
    <lineage>
        <taxon>Bacteria</taxon>
        <taxon>Pseudomonadati</taxon>
        <taxon>Pseudomonadota</taxon>
        <taxon>Gammaproteobacteria</taxon>
        <taxon>Alteromonadales</taxon>
        <taxon>Echinimonadaceae</taxon>
        <taxon>Neiella</taxon>
    </lineage>
</organism>
<dbReference type="GO" id="GO:0032259">
    <property type="term" value="P:methylation"/>
    <property type="evidence" value="ECO:0007669"/>
    <property type="project" value="UniProtKB-KW"/>
</dbReference>
<comment type="caution">
    <text evidence="12">The sequence shown here is derived from an EMBL/GenBank/DDBJ whole genome shotgun (WGS) entry which is preliminary data.</text>
</comment>
<keyword evidence="13" id="KW-1185">Reference proteome</keyword>
<dbReference type="GO" id="GO:0003908">
    <property type="term" value="F:methylated-DNA-[protein]-cysteine S-methyltransferase activity"/>
    <property type="evidence" value="ECO:0007669"/>
    <property type="project" value="UniProtKB-UniRule"/>
</dbReference>
<evidence type="ECO:0000313" key="13">
    <source>
        <dbReference type="Proteomes" id="UP000619743"/>
    </source>
</evidence>
<evidence type="ECO:0000256" key="5">
    <source>
        <dbReference type="ARBA" id="ARBA00022679"/>
    </source>
</evidence>
<dbReference type="CDD" id="cd06445">
    <property type="entry name" value="ATase"/>
    <property type="match status" value="1"/>
</dbReference>
<dbReference type="AlphaFoldDB" id="A0A8J2U9X8"/>
<dbReference type="Pfam" id="PF01035">
    <property type="entry name" value="DNA_binding_1"/>
    <property type="match status" value="1"/>
</dbReference>
<dbReference type="GO" id="GO:0005737">
    <property type="term" value="C:cytoplasm"/>
    <property type="evidence" value="ECO:0007669"/>
    <property type="project" value="UniProtKB-SubCell"/>
</dbReference>
<dbReference type="GO" id="GO:0006307">
    <property type="term" value="P:DNA alkylation repair"/>
    <property type="evidence" value="ECO:0007669"/>
    <property type="project" value="UniProtKB-UniRule"/>
</dbReference>
<evidence type="ECO:0000256" key="6">
    <source>
        <dbReference type="ARBA" id="ARBA00022763"/>
    </source>
</evidence>
<evidence type="ECO:0000259" key="10">
    <source>
        <dbReference type="Pfam" id="PF01035"/>
    </source>
</evidence>
<dbReference type="Proteomes" id="UP000619743">
    <property type="component" value="Unassembled WGS sequence"/>
</dbReference>
<dbReference type="SUPFAM" id="SSF53155">
    <property type="entry name" value="Methylated DNA-protein cysteine methyltransferase domain"/>
    <property type="match status" value="1"/>
</dbReference>
<dbReference type="SUPFAM" id="SSF46767">
    <property type="entry name" value="Methylated DNA-protein cysteine methyltransferase, C-terminal domain"/>
    <property type="match status" value="1"/>
</dbReference>
<feature type="active site" description="Nucleophile; methyl group acceptor" evidence="9">
    <location>
        <position position="133"/>
    </location>
</feature>
<name>A0A8J2U9X8_9GAMM</name>
<gene>
    <name evidence="12" type="ORF">GCM10011369_32990</name>
</gene>
<dbReference type="InterPro" id="IPR008332">
    <property type="entry name" value="MethylG_MeTrfase_N"/>
</dbReference>
<dbReference type="PANTHER" id="PTHR10815">
    <property type="entry name" value="METHYLATED-DNA--PROTEIN-CYSTEINE METHYLTRANSFERASE"/>
    <property type="match status" value="1"/>
</dbReference>
<evidence type="ECO:0000259" key="11">
    <source>
        <dbReference type="Pfam" id="PF02870"/>
    </source>
</evidence>
<evidence type="ECO:0000256" key="7">
    <source>
        <dbReference type="ARBA" id="ARBA00023204"/>
    </source>
</evidence>
<dbReference type="InterPro" id="IPR023546">
    <property type="entry name" value="MGMT"/>
</dbReference>
<keyword evidence="7 9" id="KW-0234">DNA repair</keyword>
<evidence type="ECO:0000256" key="1">
    <source>
        <dbReference type="ARBA" id="ARBA00001286"/>
    </source>
</evidence>
<dbReference type="Gene3D" id="3.30.160.70">
    <property type="entry name" value="Methylated DNA-protein cysteine methyltransferase domain"/>
    <property type="match status" value="1"/>
</dbReference>
<dbReference type="RefSeq" id="WP_229744794.1">
    <property type="nucleotide sequence ID" value="NZ_BMDX01000024.1"/>
</dbReference>
<sequence length="162" mass="17913">MSQLHYHLFATPLGDMIAVTDALQPHSPLVRLEFEDSFRGDLSTASLAANHPVLTETENQVNEYFAATRTNFDLPLAPIGTPFQQSVWQVLRSISYGTSRSYSEQASQIGHPKAVRAVGAANGQNPIAIIIPCHRVIARNGKLTGYAGGLRRKQWLRDFEHC</sequence>
<dbReference type="InterPro" id="IPR036388">
    <property type="entry name" value="WH-like_DNA-bd_sf"/>
</dbReference>
<dbReference type="NCBIfam" id="TIGR00589">
    <property type="entry name" value="ogt"/>
    <property type="match status" value="1"/>
</dbReference>
<protein>
    <recommendedName>
        <fullName evidence="9">Methylated-DNA--protein-cysteine methyltransferase</fullName>
        <ecNumber evidence="9">2.1.1.63</ecNumber>
    </recommendedName>
    <alternativeName>
        <fullName evidence="9">6-O-methylguanine-DNA methyltransferase</fullName>
        <shortName evidence="9">MGMT</shortName>
    </alternativeName>
    <alternativeName>
        <fullName evidence="9">O-6-methylguanine-DNA-alkyltransferase</fullName>
    </alternativeName>
</protein>
<keyword evidence="6 9" id="KW-0227">DNA damage</keyword>
<dbReference type="PROSITE" id="PS00374">
    <property type="entry name" value="MGMT"/>
    <property type="match status" value="1"/>
</dbReference>
<proteinExistence type="inferred from homology"/>
<comment type="similarity">
    <text evidence="2 9">Belongs to the MGMT family.</text>
</comment>
<comment type="subcellular location">
    <subcellularLocation>
        <location evidence="9">Cytoplasm</location>
    </subcellularLocation>
</comment>
<dbReference type="InterPro" id="IPR036217">
    <property type="entry name" value="MethylDNA_cys_MeTrfase_DNAb"/>
</dbReference>
<feature type="domain" description="Methylguanine DNA methyltransferase ribonuclease-like" evidence="11">
    <location>
        <begin position="4"/>
        <end position="78"/>
    </location>
</feature>
<dbReference type="Pfam" id="PF02870">
    <property type="entry name" value="Methyltransf_1N"/>
    <property type="match status" value="1"/>
</dbReference>
<dbReference type="HAMAP" id="MF_00772">
    <property type="entry name" value="OGT"/>
    <property type="match status" value="1"/>
</dbReference>
<keyword evidence="4 9" id="KW-0489">Methyltransferase</keyword>
<dbReference type="FunFam" id="1.10.10.10:FF:000214">
    <property type="entry name" value="Methylated-DNA--protein-cysteine methyltransferase"/>
    <property type="match status" value="1"/>
</dbReference>
<keyword evidence="5 9" id="KW-0808">Transferase</keyword>
<accession>A0A8J2U9X8</accession>
<comment type="catalytic activity">
    <reaction evidence="8 9">
        <text>a 6-O-methyl-2'-deoxyguanosine in DNA + L-cysteinyl-[protein] = S-methyl-L-cysteinyl-[protein] + a 2'-deoxyguanosine in DNA</text>
        <dbReference type="Rhea" id="RHEA:24000"/>
        <dbReference type="Rhea" id="RHEA-COMP:10131"/>
        <dbReference type="Rhea" id="RHEA-COMP:10132"/>
        <dbReference type="Rhea" id="RHEA-COMP:11367"/>
        <dbReference type="Rhea" id="RHEA-COMP:11368"/>
        <dbReference type="ChEBI" id="CHEBI:29950"/>
        <dbReference type="ChEBI" id="CHEBI:82612"/>
        <dbReference type="ChEBI" id="CHEBI:85445"/>
        <dbReference type="ChEBI" id="CHEBI:85448"/>
        <dbReference type="EC" id="2.1.1.63"/>
    </reaction>
</comment>
<dbReference type="InterPro" id="IPR014048">
    <property type="entry name" value="MethylDNA_cys_MeTrfase_DNA-bd"/>
</dbReference>
<dbReference type="EC" id="2.1.1.63" evidence="9"/>
<evidence type="ECO:0000256" key="2">
    <source>
        <dbReference type="ARBA" id="ARBA00008711"/>
    </source>
</evidence>
<feature type="domain" description="Methylated-DNA-[protein]-cysteine S-methyltransferase DNA binding" evidence="10">
    <location>
        <begin position="82"/>
        <end position="160"/>
    </location>
</feature>
<evidence type="ECO:0000313" key="12">
    <source>
        <dbReference type="EMBL" id="GGA88260.1"/>
    </source>
</evidence>
<comment type="catalytic activity">
    <reaction evidence="1 9">
        <text>a 4-O-methyl-thymidine in DNA + L-cysteinyl-[protein] = a thymidine in DNA + S-methyl-L-cysteinyl-[protein]</text>
        <dbReference type="Rhea" id="RHEA:53428"/>
        <dbReference type="Rhea" id="RHEA-COMP:10131"/>
        <dbReference type="Rhea" id="RHEA-COMP:10132"/>
        <dbReference type="Rhea" id="RHEA-COMP:13555"/>
        <dbReference type="Rhea" id="RHEA-COMP:13556"/>
        <dbReference type="ChEBI" id="CHEBI:29950"/>
        <dbReference type="ChEBI" id="CHEBI:82612"/>
        <dbReference type="ChEBI" id="CHEBI:137386"/>
        <dbReference type="ChEBI" id="CHEBI:137387"/>
        <dbReference type="EC" id="2.1.1.63"/>
    </reaction>
</comment>
<dbReference type="Gene3D" id="1.10.10.10">
    <property type="entry name" value="Winged helix-like DNA-binding domain superfamily/Winged helix DNA-binding domain"/>
    <property type="match status" value="1"/>
</dbReference>
<dbReference type="PANTHER" id="PTHR10815:SF5">
    <property type="entry name" value="METHYLATED-DNA--PROTEIN-CYSTEINE METHYLTRANSFERASE"/>
    <property type="match status" value="1"/>
</dbReference>
<comment type="miscellaneous">
    <text evidence="9">This enzyme catalyzes only one turnover and therefore is not strictly catalytic. According to one definition, an enzyme is a biocatalyst that acts repeatedly and over many reaction cycles.</text>
</comment>
<dbReference type="EMBL" id="BMDX01000024">
    <property type="protein sequence ID" value="GGA88260.1"/>
    <property type="molecule type" value="Genomic_DNA"/>
</dbReference>
<dbReference type="InterPro" id="IPR001497">
    <property type="entry name" value="MethylDNA_cys_MeTrfase_AS"/>
</dbReference>
<dbReference type="InterPro" id="IPR036631">
    <property type="entry name" value="MGMT_N_sf"/>
</dbReference>
<evidence type="ECO:0000256" key="4">
    <source>
        <dbReference type="ARBA" id="ARBA00022603"/>
    </source>
</evidence>
<evidence type="ECO:0000256" key="8">
    <source>
        <dbReference type="ARBA" id="ARBA00049348"/>
    </source>
</evidence>
<keyword evidence="3 9" id="KW-0963">Cytoplasm</keyword>
<reference evidence="13" key="1">
    <citation type="journal article" date="2019" name="Int. J. Syst. Evol. Microbiol.">
        <title>The Global Catalogue of Microorganisms (GCM) 10K type strain sequencing project: providing services to taxonomists for standard genome sequencing and annotation.</title>
        <authorList>
            <consortium name="The Broad Institute Genomics Platform"/>
            <consortium name="The Broad Institute Genome Sequencing Center for Infectious Disease"/>
            <person name="Wu L."/>
            <person name="Ma J."/>
        </authorList>
    </citation>
    <scope>NUCLEOTIDE SEQUENCE [LARGE SCALE GENOMIC DNA]</scope>
    <source>
        <strain evidence="13">CGMCC 1.10130</strain>
    </source>
</reference>
<evidence type="ECO:0000256" key="3">
    <source>
        <dbReference type="ARBA" id="ARBA00022490"/>
    </source>
</evidence>